<keyword evidence="6" id="KW-1185">Reference proteome</keyword>
<proteinExistence type="predicted"/>
<reference evidence="5" key="1">
    <citation type="submission" date="2022-08" db="EMBL/GenBank/DDBJ databases">
        <title>Whole genome sequencing of non-tuberculosis mycobacteria type-strains.</title>
        <authorList>
            <person name="Igarashi Y."/>
            <person name="Osugi A."/>
            <person name="Mitarai S."/>
        </authorList>
    </citation>
    <scope>NUCLEOTIDE SEQUENCE</scope>
    <source>
        <strain evidence="5">DSM 45127</strain>
    </source>
</reference>
<protein>
    <submittedName>
        <fullName evidence="5">Phage major capsid protein</fullName>
    </submittedName>
</protein>
<sequence length="430" mass="46485">MRSSKKSATPLPTSTVPSGSNIHSFLKEQLNHNMNSVLERKEADLKARGKALDRRLKNATSQAEIKKLEAEMQKWLDECDHLDWEKSRFNLTGKNAKLKAFGADRSSAHGHSPAEIVLGAEANPLRFSEDSVKSIYDALQKRQSVSVKAFSTVESLIPPQLAPGILERLHENRLLDYLPVQSITAPSYEIIVHNSTTGAPAPVAEGALKPEVVLNTTQLTLTAIKLAAHVGISYESIADYPTFYGYAQQEVIRQIGDVENSELLTGSGTGGQMQGFLSTSGILTHDASADTGTNVTALDSIEMAITQLRVGSAFAEANLIVLHPNTFSAIRRLKNTLGNFLIGDPTDQGARELFGVRVLVTTAIAAGTGLVLDTTKFGRVLLREGITTHAGQTNDDFTRNIARIVMEERLVLAVERPSAVLAISNLPTAP</sequence>
<dbReference type="NCBIfam" id="TIGR01554">
    <property type="entry name" value="major_cap_HK97"/>
    <property type="match status" value="1"/>
</dbReference>
<evidence type="ECO:0000313" key="5">
    <source>
        <dbReference type="EMBL" id="UMB67685.1"/>
    </source>
</evidence>
<dbReference type="InterPro" id="IPR024455">
    <property type="entry name" value="Phage_capsid"/>
</dbReference>
<feature type="coiled-coil region" evidence="2">
    <location>
        <begin position="58"/>
        <end position="85"/>
    </location>
</feature>
<accession>A0ABY3VE68</accession>
<organism evidence="5 6">
    <name type="scientific">Mycobacterium paraterrae</name>
    <dbReference type="NCBI Taxonomy" id="577492"/>
    <lineage>
        <taxon>Bacteria</taxon>
        <taxon>Bacillati</taxon>
        <taxon>Actinomycetota</taxon>
        <taxon>Actinomycetes</taxon>
        <taxon>Mycobacteriales</taxon>
        <taxon>Mycobacteriaceae</taxon>
        <taxon>Mycobacterium</taxon>
    </lineage>
</organism>
<comment type="subcellular location">
    <subcellularLocation>
        <location evidence="1">Virion</location>
    </subcellularLocation>
</comment>
<evidence type="ECO:0000313" key="6">
    <source>
        <dbReference type="Proteomes" id="UP001055336"/>
    </source>
</evidence>
<feature type="region of interest" description="Disordered" evidence="3">
    <location>
        <begin position="1"/>
        <end position="20"/>
    </location>
</feature>
<evidence type="ECO:0000259" key="4">
    <source>
        <dbReference type="Pfam" id="PF05065"/>
    </source>
</evidence>
<dbReference type="RefSeq" id="WP_240258146.1">
    <property type="nucleotide sequence ID" value="NZ_CP092488.2"/>
</dbReference>
<dbReference type="SUPFAM" id="SSF56563">
    <property type="entry name" value="Major capsid protein gp5"/>
    <property type="match status" value="1"/>
</dbReference>
<evidence type="ECO:0000256" key="1">
    <source>
        <dbReference type="ARBA" id="ARBA00004328"/>
    </source>
</evidence>
<dbReference type="Gene3D" id="3.30.2320.10">
    <property type="entry name" value="hypothetical protein PF0899 domain"/>
    <property type="match status" value="1"/>
</dbReference>
<keyword evidence="2" id="KW-0175">Coiled coil</keyword>
<feature type="domain" description="Phage capsid-like C-terminal" evidence="4">
    <location>
        <begin position="156"/>
        <end position="423"/>
    </location>
</feature>
<dbReference type="Gene3D" id="3.30.2400.10">
    <property type="entry name" value="Major capsid protein gp5"/>
    <property type="match status" value="1"/>
</dbReference>
<dbReference type="Pfam" id="PF05065">
    <property type="entry name" value="Phage_capsid"/>
    <property type="match status" value="1"/>
</dbReference>
<dbReference type="InterPro" id="IPR054612">
    <property type="entry name" value="Phage_capsid-like_C"/>
</dbReference>
<dbReference type="Proteomes" id="UP001055336">
    <property type="component" value="Chromosome"/>
</dbReference>
<dbReference type="EMBL" id="CP092488">
    <property type="protein sequence ID" value="UMB67685.1"/>
    <property type="molecule type" value="Genomic_DNA"/>
</dbReference>
<gene>
    <name evidence="5" type="ORF">MKK62_14335</name>
</gene>
<evidence type="ECO:0000256" key="3">
    <source>
        <dbReference type="SAM" id="MobiDB-lite"/>
    </source>
</evidence>
<name>A0ABY3VE68_9MYCO</name>
<evidence type="ECO:0000256" key="2">
    <source>
        <dbReference type="SAM" id="Coils"/>
    </source>
</evidence>